<dbReference type="AlphaFoldDB" id="A0AAD5TFK1"/>
<reference evidence="5" key="1">
    <citation type="submission" date="2020-05" db="EMBL/GenBank/DDBJ databases">
        <title>Phylogenomic resolution of chytrid fungi.</title>
        <authorList>
            <person name="Stajich J.E."/>
            <person name="Amses K."/>
            <person name="Simmons R."/>
            <person name="Seto K."/>
            <person name="Myers J."/>
            <person name="Bonds A."/>
            <person name="Quandt C.A."/>
            <person name="Barry K."/>
            <person name="Liu P."/>
            <person name="Grigoriev I."/>
            <person name="Longcore J.E."/>
            <person name="James T.Y."/>
        </authorList>
    </citation>
    <scope>NUCLEOTIDE SEQUENCE</scope>
    <source>
        <strain evidence="5">JEL0379</strain>
    </source>
</reference>
<dbReference type="GO" id="GO:0005634">
    <property type="term" value="C:nucleus"/>
    <property type="evidence" value="ECO:0007669"/>
    <property type="project" value="TreeGrafter"/>
</dbReference>
<dbReference type="PANTHER" id="PTHR19965:SF35">
    <property type="entry name" value="RNA ANNEALING PROTEIN YRA1"/>
    <property type="match status" value="1"/>
</dbReference>
<dbReference type="SMART" id="SM01218">
    <property type="entry name" value="FoP_duplication"/>
    <property type="match status" value="1"/>
</dbReference>
<evidence type="ECO:0000313" key="6">
    <source>
        <dbReference type="Proteomes" id="UP001212152"/>
    </source>
</evidence>
<dbReference type="EMBL" id="JADGJQ010000059">
    <property type="protein sequence ID" value="KAJ3174838.1"/>
    <property type="molecule type" value="Genomic_DNA"/>
</dbReference>
<accession>A0AAD5TFK1</accession>
<feature type="region of interest" description="Disordered" evidence="3">
    <location>
        <begin position="217"/>
        <end position="251"/>
    </location>
</feature>
<dbReference type="PANTHER" id="PTHR19965">
    <property type="entry name" value="RNA AND EXPORT FACTOR BINDING PROTEIN"/>
    <property type="match status" value="1"/>
</dbReference>
<dbReference type="Proteomes" id="UP001212152">
    <property type="component" value="Unassembled WGS sequence"/>
</dbReference>
<evidence type="ECO:0000256" key="3">
    <source>
        <dbReference type="SAM" id="MobiDB-lite"/>
    </source>
</evidence>
<dbReference type="Pfam" id="PF13865">
    <property type="entry name" value="FoP_duplication"/>
    <property type="match status" value="1"/>
</dbReference>
<feature type="domain" description="RRM" evidence="4">
    <location>
        <begin position="90"/>
        <end position="167"/>
    </location>
</feature>
<feature type="region of interest" description="Disordered" evidence="3">
    <location>
        <begin position="1"/>
        <end position="66"/>
    </location>
</feature>
<protein>
    <recommendedName>
        <fullName evidence="4">RRM domain-containing protein</fullName>
    </recommendedName>
</protein>
<dbReference type="SMART" id="SM00360">
    <property type="entry name" value="RRM"/>
    <property type="match status" value="1"/>
</dbReference>
<dbReference type="GO" id="GO:0003729">
    <property type="term" value="F:mRNA binding"/>
    <property type="evidence" value="ECO:0007669"/>
    <property type="project" value="TreeGrafter"/>
</dbReference>
<feature type="compositionally biased region" description="Gly residues" evidence="3">
    <location>
        <begin position="222"/>
        <end position="237"/>
    </location>
</feature>
<dbReference type="Pfam" id="PF00076">
    <property type="entry name" value="RRM_1"/>
    <property type="match status" value="1"/>
</dbReference>
<dbReference type="InterPro" id="IPR012677">
    <property type="entry name" value="Nucleotide-bd_a/b_plait_sf"/>
</dbReference>
<comment type="caution">
    <text evidence="5">The sequence shown here is derived from an EMBL/GenBank/DDBJ whole genome shotgun (WGS) entry which is preliminary data.</text>
</comment>
<dbReference type="Gene3D" id="3.30.70.330">
    <property type="match status" value="1"/>
</dbReference>
<evidence type="ECO:0000259" key="4">
    <source>
        <dbReference type="PROSITE" id="PS50102"/>
    </source>
</evidence>
<proteinExistence type="predicted"/>
<feature type="compositionally biased region" description="Gly residues" evidence="3">
    <location>
        <begin position="170"/>
        <end position="179"/>
    </location>
</feature>
<evidence type="ECO:0000256" key="1">
    <source>
        <dbReference type="ARBA" id="ARBA00022884"/>
    </source>
</evidence>
<feature type="region of interest" description="Disordered" evidence="3">
    <location>
        <begin position="168"/>
        <end position="194"/>
    </location>
</feature>
<evidence type="ECO:0000256" key="2">
    <source>
        <dbReference type="PROSITE-ProRule" id="PRU00176"/>
    </source>
</evidence>
<dbReference type="InterPro" id="IPR035979">
    <property type="entry name" value="RBD_domain_sf"/>
</dbReference>
<dbReference type="PROSITE" id="PS50102">
    <property type="entry name" value="RRM"/>
    <property type="match status" value="1"/>
</dbReference>
<keyword evidence="1 2" id="KW-0694">RNA-binding</keyword>
<dbReference type="InterPro" id="IPR051229">
    <property type="entry name" value="ALYREF_mRNA_export"/>
</dbReference>
<dbReference type="InterPro" id="IPR000504">
    <property type="entry name" value="RRM_dom"/>
</dbReference>
<dbReference type="CDD" id="cd12418">
    <property type="entry name" value="RRM_Aly_REF_like"/>
    <property type="match status" value="1"/>
</dbReference>
<evidence type="ECO:0000313" key="5">
    <source>
        <dbReference type="EMBL" id="KAJ3174838.1"/>
    </source>
</evidence>
<keyword evidence="6" id="KW-1185">Reference proteome</keyword>
<sequence>MSDPMDVSLDDLIAQKRSKGGRSNGGGGGGRAPRQNSRSTRSRNNGDARKPYARGNAEADWSHDMFEGRTTANSTAAVRGAGRRGAEGPATLKLENLHWNVSEQDIDELMGAYGRVKSMNVKYDIAGRSLGVCFVTFESRKEAQAAADAYDGRSLDGMKLSATVLASRGESGGGAGSGGRLASRLGPKPGQSVLDRLGKKLEDRLGPKVPASAESLAYSNGVSGGRGGGGGGGGGGHTRSARQPRGKPTVTDLDAQMDRYMATGGAPEAEMDLDAAPAAAPVDWDKPAASATARGIITYDDIAQPQ</sequence>
<organism evidence="5 6">
    <name type="scientific">Geranomyces variabilis</name>
    <dbReference type="NCBI Taxonomy" id="109894"/>
    <lineage>
        <taxon>Eukaryota</taxon>
        <taxon>Fungi</taxon>
        <taxon>Fungi incertae sedis</taxon>
        <taxon>Chytridiomycota</taxon>
        <taxon>Chytridiomycota incertae sedis</taxon>
        <taxon>Chytridiomycetes</taxon>
        <taxon>Spizellomycetales</taxon>
        <taxon>Powellomycetaceae</taxon>
        <taxon>Geranomyces</taxon>
    </lineage>
</organism>
<dbReference type="SUPFAM" id="SSF54928">
    <property type="entry name" value="RNA-binding domain, RBD"/>
    <property type="match status" value="1"/>
</dbReference>
<gene>
    <name evidence="5" type="ORF">HDU87_006630</name>
</gene>
<dbReference type="GO" id="GO:0006406">
    <property type="term" value="P:mRNA export from nucleus"/>
    <property type="evidence" value="ECO:0007669"/>
    <property type="project" value="TreeGrafter"/>
</dbReference>
<feature type="compositionally biased region" description="Gly residues" evidence="3">
    <location>
        <begin position="22"/>
        <end position="31"/>
    </location>
</feature>
<dbReference type="InterPro" id="IPR025715">
    <property type="entry name" value="FoP_C"/>
</dbReference>
<name>A0AAD5TFK1_9FUNG</name>